<protein>
    <submittedName>
        <fullName evidence="4">Uncharacterized protein</fullName>
    </submittedName>
</protein>
<sequence length="558" mass="63506">MNELHRLWTIMCILGASSILEFSTATSSHDVRADFVQAMDRALGQKKNDEIFRSRLQQLAIPAKSHPGYMRSQQLNYDIEGHRHLEEYQDYAIDLSEYALKYIGCSNIRTWSDELAAENNNGGSDSVLKMNKFVVLRLCPRDSCSNYNQYGCLQLFGDYLIPMETYLQTMAETFFAQYQEYCETCYECMANRNDDSNDDSNDDGANYNNYNNDDAANYNNNNNYYNNNYNNYNNDDGNYNGGRRLNDDAWYNYNNYVADDAAGGDDDYYKNQVNYNNNENQNQDGDCEYYSVCASYQTACQDYSNLGFDLEDYFACAEFNIGNSAGYLGPHCANDGKTISMGIFNDEYCNDYSADLSEVSSYMASSENGLEAYYSNNCISCLASDGYTLEVGNNDDYNAVSDICGALYGESAKCNRYMGNDGYYASTNQESQENTVCNFIENLLTNSYDEYGEIVLQEVGWKTYIPNMNTISKMPQWQKYALSVSILSSVGMFIYACHLYREIKRQRYTWYPRGRKGYSTGYPGVEPTSMDGRMHSGIIQGRSHSSGNFEMKDGGMMS</sequence>
<feature type="compositionally biased region" description="Low complexity" evidence="1">
    <location>
        <begin position="203"/>
        <end position="235"/>
    </location>
</feature>
<keyword evidence="3" id="KW-0732">Signal</keyword>
<name>A0A7S4EJG2_9STRA</name>
<proteinExistence type="predicted"/>
<evidence type="ECO:0000256" key="1">
    <source>
        <dbReference type="SAM" id="MobiDB-lite"/>
    </source>
</evidence>
<feature type="region of interest" description="Disordered" evidence="1">
    <location>
        <begin position="197"/>
        <end position="235"/>
    </location>
</feature>
<evidence type="ECO:0000313" key="4">
    <source>
        <dbReference type="EMBL" id="CAE0717180.1"/>
    </source>
</evidence>
<keyword evidence="2" id="KW-0812">Transmembrane</keyword>
<gene>
    <name evidence="4" type="ORF">PAUS00366_LOCUS9932</name>
</gene>
<keyword evidence="2" id="KW-0472">Membrane</keyword>
<dbReference type="AlphaFoldDB" id="A0A7S4EJG2"/>
<feature type="transmembrane region" description="Helical" evidence="2">
    <location>
        <begin position="480"/>
        <end position="500"/>
    </location>
</feature>
<reference evidence="4" key="1">
    <citation type="submission" date="2021-01" db="EMBL/GenBank/DDBJ databases">
        <authorList>
            <person name="Corre E."/>
            <person name="Pelletier E."/>
            <person name="Niang G."/>
            <person name="Scheremetjew M."/>
            <person name="Finn R."/>
            <person name="Kale V."/>
            <person name="Holt S."/>
            <person name="Cochrane G."/>
            <person name="Meng A."/>
            <person name="Brown T."/>
            <person name="Cohen L."/>
        </authorList>
    </citation>
    <scope>NUCLEOTIDE SEQUENCE</scope>
    <source>
        <strain evidence="4">10249 10 AB</strain>
    </source>
</reference>
<organism evidence="4">
    <name type="scientific">Pseudo-nitzschia australis</name>
    <dbReference type="NCBI Taxonomy" id="44445"/>
    <lineage>
        <taxon>Eukaryota</taxon>
        <taxon>Sar</taxon>
        <taxon>Stramenopiles</taxon>
        <taxon>Ochrophyta</taxon>
        <taxon>Bacillariophyta</taxon>
        <taxon>Bacillariophyceae</taxon>
        <taxon>Bacillariophycidae</taxon>
        <taxon>Bacillariales</taxon>
        <taxon>Bacillariaceae</taxon>
        <taxon>Pseudo-nitzschia</taxon>
    </lineage>
</organism>
<evidence type="ECO:0000256" key="2">
    <source>
        <dbReference type="SAM" id="Phobius"/>
    </source>
</evidence>
<evidence type="ECO:0000256" key="3">
    <source>
        <dbReference type="SAM" id="SignalP"/>
    </source>
</evidence>
<accession>A0A7S4EJG2</accession>
<feature type="signal peptide" evidence="3">
    <location>
        <begin position="1"/>
        <end position="25"/>
    </location>
</feature>
<dbReference type="EMBL" id="HBIX01013426">
    <property type="protein sequence ID" value="CAE0717180.1"/>
    <property type="molecule type" value="Transcribed_RNA"/>
</dbReference>
<keyword evidence="2" id="KW-1133">Transmembrane helix</keyword>
<feature type="chain" id="PRO_5030907654" evidence="3">
    <location>
        <begin position="26"/>
        <end position="558"/>
    </location>
</feature>